<dbReference type="PROSITE" id="PS51077">
    <property type="entry name" value="HTH_ICLR"/>
    <property type="match status" value="1"/>
</dbReference>
<dbReference type="Pfam" id="PF09339">
    <property type="entry name" value="HTH_IclR"/>
    <property type="match status" value="1"/>
</dbReference>
<organism evidence="6 7">
    <name type="scientific">Parafrankia colletiae</name>
    <dbReference type="NCBI Taxonomy" id="573497"/>
    <lineage>
        <taxon>Bacteria</taxon>
        <taxon>Bacillati</taxon>
        <taxon>Actinomycetota</taxon>
        <taxon>Actinomycetes</taxon>
        <taxon>Frankiales</taxon>
        <taxon>Frankiaceae</taxon>
        <taxon>Parafrankia</taxon>
    </lineage>
</organism>
<dbReference type="GO" id="GO:0045892">
    <property type="term" value="P:negative regulation of DNA-templated transcription"/>
    <property type="evidence" value="ECO:0007669"/>
    <property type="project" value="TreeGrafter"/>
</dbReference>
<dbReference type="Pfam" id="PF01614">
    <property type="entry name" value="IclR_C"/>
    <property type="match status" value="1"/>
</dbReference>
<evidence type="ECO:0000256" key="2">
    <source>
        <dbReference type="ARBA" id="ARBA00023125"/>
    </source>
</evidence>
<dbReference type="Gene3D" id="1.10.10.10">
    <property type="entry name" value="Winged helix-like DNA-binding domain superfamily/Winged helix DNA-binding domain"/>
    <property type="match status" value="1"/>
</dbReference>
<dbReference type="AlphaFoldDB" id="A0A1S1QIJ6"/>
<dbReference type="InterPro" id="IPR005471">
    <property type="entry name" value="Tscrpt_reg_IclR_N"/>
</dbReference>
<dbReference type="InterPro" id="IPR014757">
    <property type="entry name" value="Tscrpt_reg_IclR_C"/>
</dbReference>
<dbReference type="Gene3D" id="3.30.450.40">
    <property type="match status" value="1"/>
</dbReference>
<name>A0A1S1QIJ6_9ACTN</name>
<evidence type="ECO:0000259" key="4">
    <source>
        <dbReference type="PROSITE" id="PS51077"/>
    </source>
</evidence>
<dbReference type="SUPFAM" id="SSF46785">
    <property type="entry name" value="Winged helix' DNA-binding domain"/>
    <property type="match status" value="1"/>
</dbReference>
<dbReference type="PANTHER" id="PTHR30136:SF39">
    <property type="entry name" value="TRANSCRIPTIONAL REGULATORY PROTEIN"/>
    <property type="match status" value="1"/>
</dbReference>
<accession>A0A1S1QIJ6</accession>
<dbReference type="RefSeq" id="WP_071086314.1">
    <property type="nucleotide sequence ID" value="NZ_MBLM01000127.1"/>
</dbReference>
<dbReference type="GO" id="GO:0003677">
    <property type="term" value="F:DNA binding"/>
    <property type="evidence" value="ECO:0007669"/>
    <property type="project" value="UniProtKB-KW"/>
</dbReference>
<evidence type="ECO:0000313" key="7">
    <source>
        <dbReference type="Proteomes" id="UP000179627"/>
    </source>
</evidence>
<dbReference type="InterPro" id="IPR029016">
    <property type="entry name" value="GAF-like_dom_sf"/>
</dbReference>
<evidence type="ECO:0000313" key="6">
    <source>
        <dbReference type="EMBL" id="OHV34603.1"/>
    </source>
</evidence>
<comment type="caution">
    <text evidence="6">The sequence shown here is derived from an EMBL/GenBank/DDBJ whole genome shotgun (WGS) entry which is preliminary data.</text>
</comment>
<keyword evidence="3" id="KW-0804">Transcription</keyword>
<proteinExistence type="predicted"/>
<feature type="domain" description="IclR-ED" evidence="5">
    <location>
        <begin position="82"/>
        <end position="262"/>
    </location>
</feature>
<evidence type="ECO:0000256" key="1">
    <source>
        <dbReference type="ARBA" id="ARBA00023015"/>
    </source>
</evidence>
<dbReference type="InterPro" id="IPR050707">
    <property type="entry name" value="HTH_MetabolicPath_Reg"/>
</dbReference>
<dbReference type="PROSITE" id="PS51078">
    <property type="entry name" value="ICLR_ED"/>
    <property type="match status" value="1"/>
</dbReference>
<dbReference type="Proteomes" id="UP000179627">
    <property type="component" value="Unassembled WGS sequence"/>
</dbReference>
<reference evidence="7" key="1">
    <citation type="submission" date="2016-07" db="EMBL/GenBank/DDBJ databases">
        <title>Sequence Frankia sp. strain CcI1.17.</title>
        <authorList>
            <person name="Ghodhbane-Gtari F."/>
            <person name="Swanson E."/>
            <person name="Gueddou A."/>
            <person name="Morris K."/>
            <person name="Hezbri K."/>
            <person name="Ktari A."/>
            <person name="Nouioui I."/>
            <person name="Abebe-Akele F."/>
            <person name="Simpson S."/>
            <person name="Thomas K."/>
            <person name="Gtari M."/>
            <person name="Tisa L.S."/>
            <person name="Hurst S."/>
        </authorList>
    </citation>
    <scope>NUCLEOTIDE SEQUENCE [LARGE SCALE GENOMIC DNA]</scope>
    <source>
        <strain evidence="7">Cc1.17</strain>
    </source>
</reference>
<keyword evidence="1" id="KW-0805">Transcription regulation</keyword>
<feature type="domain" description="HTH iclR-type" evidence="4">
    <location>
        <begin position="21"/>
        <end position="81"/>
    </location>
</feature>
<keyword evidence="2" id="KW-0238">DNA-binding</keyword>
<dbReference type="InterPro" id="IPR036388">
    <property type="entry name" value="WH-like_DNA-bd_sf"/>
</dbReference>
<evidence type="ECO:0000259" key="5">
    <source>
        <dbReference type="PROSITE" id="PS51078"/>
    </source>
</evidence>
<dbReference type="OrthoDB" id="4319317at2"/>
<dbReference type="SUPFAM" id="SSF55781">
    <property type="entry name" value="GAF domain-like"/>
    <property type="match status" value="1"/>
</dbReference>
<dbReference type="PANTHER" id="PTHR30136">
    <property type="entry name" value="HELIX-TURN-HELIX TRANSCRIPTIONAL REGULATOR, ICLR FAMILY"/>
    <property type="match status" value="1"/>
</dbReference>
<dbReference type="SMART" id="SM00346">
    <property type="entry name" value="HTH_ICLR"/>
    <property type="match status" value="1"/>
</dbReference>
<dbReference type="EMBL" id="MBLM01000127">
    <property type="protein sequence ID" value="OHV34603.1"/>
    <property type="molecule type" value="Genomic_DNA"/>
</dbReference>
<dbReference type="InterPro" id="IPR036390">
    <property type="entry name" value="WH_DNA-bd_sf"/>
</dbReference>
<gene>
    <name evidence="6" type="ORF">CC117_21580</name>
</gene>
<keyword evidence="7" id="KW-1185">Reference proteome</keyword>
<sequence>MRTNDQDDEPERGAARDADAVQVLHRQALILDCFSRGQPRLRASDVRAATDLPATTVARILRSLVQENLLARTGDFYSIGLRVMAWSAAATAGSDLIEAAKPVVTELRDRTGESSIVYVRQGGSRVAVLISHSEQSIIYQGRVGQIQPLNAGGAGKVFMAYDPEALRAALDAGLTAYTTNTIVSRERLEDDLRETRSRGWAYAPEERERGLSSMAAPVTDAHGTLVGALAIGAPTFRLSLESAARHAPTLVDCAKAISQQLL</sequence>
<dbReference type="GO" id="GO:0003700">
    <property type="term" value="F:DNA-binding transcription factor activity"/>
    <property type="evidence" value="ECO:0007669"/>
    <property type="project" value="TreeGrafter"/>
</dbReference>
<evidence type="ECO:0000256" key="3">
    <source>
        <dbReference type="ARBA" id="ARBA00023163"/>
    </source>
</evidence>
<protein>
    <submittedName>
        <fullName evidence="6">IclR family transcriptional regulator</fullName>
    </submittedName>
</protein>